<evidence type="ECO:0000313" key="4">
    <source>
        <dbReference type="Proteomes" id="UP000199515"/>
    </source>
</evidence>
<accession>A0A1H3HEP9</accession>
<evidence type="ECO:0000259" key="2">
    <source>
        <dbReference type="Pfam" id="PF00561"/>
    </source>
</evidence>
<dbReference type="EMBL" id="FNON01000004">
    <property type="protein sequence ID" value="SDY13957.1"/>
    <property type="molecule type" value="Genomic_DNA"/>
</dbReference>
<name>A0A1H3HEP9_9PSEU</name>
<dbReference type="InterPro" id="IPR000639">
    <property type="entry name" value="Epox_hydrolase-like"/>
</dbReference>
<keyword evidence="4" id="KW-1185">Reference proteome</keyword>
<feature type="region of interest" description="Disordered" evidence="1">
    <location>
        <begin position="1"/>
        <end position="21"/>
    </location>
</feature>
<organism evidence="3 4">
    <name type="scientific">Amycolatopsis xylanica</name>
    <dbReference type="NCBI Taxonomy" id="589385"/>
    <lineage>
        <taxon>Bacteria</taxon>
        <taxon>Bacillati</taxon>
        <taxon>Actinomycetota</taxon>
        <taxon>Actinomycetes</taxon>
        <taxon>Pseudonocardiales</taxon>
        <taxon>Pseudonocardiaceae</taxon>
        <taxon>Amycolatopsis</taxon>
    </lineage>
</organism>
<dbReference type="AlphaFoldDB" id="A0A1H3HEP9"/>
<dbReference type="Pfam" id="PF00561">
    <property type="entry name" value="Abhydrolase_1"/>
    <property type="match status" value="1"/>
</dbReference>
<dbReference type="GO" id="GO:0003824">
    <property type="term" value="F:catalytic activity"/>
    <property type="evidence" value="ECO:0007669"/>
    <property type="project" value="InterPro"/>
</dbReference>
<proteinExistence type="predicted"/>
<dbReference type="PANTHER" id="PTHR43689">
    <property type="entry name" value="HYDROLASE"/>
    <property type="match status" value="1"/>
</dbReference>
<protein>
    <submittedName>
        <fullName evidence="3">Pimeloyl-ACP methyl ester carboxylesterase</fullName>
    </submittedName>
</protein>
<dbReference type="RefSeq" id="WP_091291615.1">
    <property type="nucleotide sequence ID" value="NZ_FNON01000004.1"/>
</dbReference>
<dbReference type="PRINTS" id="PR00412">
    <property type="entry name" value="EPOXHYDRLASE"/>
</dbReference>
<dbReference type="Gene3D" id="3.40.50.1820">
    <property type="entry name" value="alpha/beta hydrolase"/>
    <property type="match status" value="1"/>
</dbReference>
<dbReference type="PANTHER" id="PTHR43689:SF8">
    <property type="entry name" value="ALPHA_BETA-HYDROLASES SUPERFAMILY PROTEIN"/>
    <property type="match status" value="1"/>
</dbReference>
<evidence type="ECO:0000256" key="1">
    <source>
        <dbReference type="SAM" id="MobiDB-lite"/>
    </source>
</evidence>
<reference evidence="3 4" key="1">
    <citation type="submission" date="2016-10" db="EMBL/GenBank/DDBJ databases">
        <authorList>
            <person name="de Groot N.N."/>
        </authorList>
    </citation>
    <scope>NUCLEOTIDE SEQUENCE [LARGE SCALE GENOMIC DNA]</scope>
    <source>
        <strain evidence="3 4">CPCC 202699</strain>
    </source>
</reference>
<dbReference type="InterPro" id="IPR029058">
    <property type="entry name" value="AB_hydrolase_fold"/>
</dbReference>
<dbReference type="OrthoDB" id="9770427at2"/>
<sequence>MTATQRPAPASPAGQTKVTDPTSIRVTYRRFAGVRTRVLEVGPPAADGESGRTTRFRRGAARTPSRPTTPRLVLFHGFCDSADTWRPVLTELAKAGVPAMAVDLPGFGEADELRAGAMLPQLDAFAAAVIREQSVLGPVVIAGNSLGGTTCLRAAQNDKLPIAGVVSIAAPGFVDSWVVRAVAKYPIPLRLYSSLPLPVPSFLVKTIAENVVPHFLYANAGSAEKEHVKRFVDLFPDYKATTVRLEQARQMVTELENAYQLEAISSPLLVVVCGKDKLVSAASGRRLHALVPHSRLLVRQDWGHCPQLDDPAEIAELLTYFAAGVTRTTKSERKLVAVSDVATAQEAVG</sequence>
<dbReference type="Proteomes" id="UP000199515">
    <property type="component" value="Unassembled WGS sequence"/>
</dbReference>
<gene>
    <name evidence="3" type="ORF">SAMN05421504_104635</name>
</gene>
<dbReference type="STRING" id="589385.SAMN05421504_104635"/>
<dbReference type="InterPro" id="IPR000073">
    <property type="entry name" value="AB_hydrolase_1"/>
</dbReference>
<dbReference type="SUPFAM" id="SSF53474">
    <property type="entry name" value="alpha/beta-Hydrolases"/>
    <property type="match status" value="1"/>
</dbReference>
<feature type="domain" description="AB hydrolase-1" evidence="2">
    <location>
        <begin position="70"/>
        <end position="311"/>
    </location>
</feature>
<feature type="region of interest" description="Disordered" evidence="1">
    <location>
        <begin position="42"/>
        <end position="67"/>
    </location>
</feature>
<evidence type="ECO:0000313" key="3">
    <source>
        <dbReference type="EMBL" id="SDY13957.1"/>
    </source>
</evidence>